<evidence type="ECO:0000313" key="9">
    <source>
        <dbReference type="EMBL" id="EFX82464.1"/>
    </source>
</evidence>
<dbReference type="InterPro" id="IPR050331">
    <property type="entry name" value="Zinc_finger"/>
</dbReference>
<keyword evidence="4 7" id="KW-0863">Zinc-finger</keyword>
<keyword evidence="2" id="KW-0479">Metal-binding</keyword>
<evidence type="ECO:0000256" key="1">
    <source>
        <dbReference type="ARBA" id="ARBA00004123"/>
    </source>
</evidence>
<dbReference type="EMBL" id="GL732540">
    <property type="protein sequence ID" value="EFX82464.1"/>
    <property type="molecule type" value="Genomic_DNA"/>
</dbReference>
<dbReference type="Gene3D" id="3.30.160.60">
    <property type="entry name" value="Classic Zinc Finger"/>
    <property type="match status" value="2"/>
</dbReference>
<dbReference type="InParanoid" id="E9GDJ7"/>
<comment type="subcellular location">
    <subcellularLocation>
        <location evidence="1">Nucleus</location>
    </subcellularLocation>
</comment>
<sequence length="68" mass="7875">MNSKRNGKEGYSCQVCRKMFTSSSNLAVHSMIHSGTKPFKCDLCSWSFRQKAHLQKHMRHIHKIIVAK</sequence>
<dbReference type="FunFam" id="3.30.160.60:FF:000744">
    <property type="entry name" value="zinc finger E-box-binding homeobox 1"/>
    <property type="match status" value="1"/>
</dbReference>
<keyword evidence="10" id="KW-1185">Reference proteome</keyword>
<accession>E9GDJ7</accession>
<gene>
    <name evidence="9" type="ORF">DAPPUDRAFT_49172</name>
</gene>
<reference evidence="9 10" key="1">
    <citation type="journal article" date="2011" name="Science">
        <title>The ecoresponsive genome of Daphnia pulex.</title>
        <authorList>
            <person name="Colbourne J.K."/>
            <person name="Pfrender M.E."/>
            <person name="Gilbert D."/>
            <person name="Thomas W.K."/>
            <person name="Tucker A."/>
            <person name="Oakley T.H."/>
            <person name="Tokishita S."/>
            <person name="Aerts A."/>
            <person name="Arnold G.J."/>
            <person name="Basu M.K."/>
            <person name="Bauer D.J."/>
            <person name="Caceres C.E."/>
            <person name="Carmel L."/>
            <person name="Casola C."/>
            <person name="Choi J.H."/>
            <person name="Detter J.C."/>
            <person name="Dong Q."/>
            <person name="Dusheyko S."/>
            <person name="Eads B.D."/>
            <person name="Frohlich T."/>
            <person name="Geiler-Samerotte K.A."/>
            <person name="Gerlach D."/>
            <person name="Hatcher P."/>
            <person name="Jogdeo S."/>
            <person name="Krijgsveld J."/>
            <person name="Kriventseva E.V."/>
            <person name="Kultz D."/>
            <person name="Laforsch C."/>
            <person name="Lindquist E."/>
            <person name="Lopez J."/>
            <person name="Manak J.R."/>
            <person name="Muller J."/>
            <person name="Pangilinan J."/>
            <person name="Patwardhan R.P."/>
            <person name="Pitluck S."/>
            <person name="Pritham E.J."/>
            <person name="Rechtsteiner A."/>
            <person name="Rho M."/>
            <person name="Rogozin I.B."/>
            <person name="Sakarya O."/>
            <person name="Salamov A."/>
            <person name="Schaack S."/>
            <person name="Shapiro H."/>
            <person name="Shiga Y."/>
            <person name="Skalitzky C."/>
            <person name="Smith Z."/>
            <person name="Souvorov A."/>
            <person name="Sung W."/>
            <person name="Tang Z."/>
            <person name="Tsuchiya D."/>
            <person name="Tu H."/>
            <person name="Vos H."/>
            <person name="Wang M."/>
            <person name="Wolf Y.I."/>
            <person name="Yamagata H."/>
            <person name="Yamada T."/>
            <person name="Ye Y."/>
            <person name="Shaw J.R."/>
            <person name="Andrews J."/>
            <person name="Crease T.J."/>
            <person name="Tang H."/>
            <person name="Lucas S.M."/>
            <person name="Robertson H.M."/>
            <person name="Bork P."/>
            <person name="Koonin E.V."/>
            <person name="Zdobnov E.M."/>
            <person name="Grigoriev I.V."/>
            <person name="Lynch M."/>
            <person name="Boore J.L."/>
        </authorList>
    </citation>
    <scope>NUCLEOTIDE SEQUENCE [LARGE SCALE GENOMIC DNA]</scope>
</reference>
<dbReference type="FunFam" id="3.30.160.60:FF:000624">
    <property type="entry name" value="zinc finger protein 697"/>
    <property type="match status" value="1"/>
</dbReference>
<dbReference type="STRING" id="6669.E9GDJ7"/>
<feature type="domain" description="C2H2-type" evidence="8">
    <location>
        <begin position="39"/>
        <end position="62"/>
    </location>
</feature>
<dbReference type="Proteomes" id="UP000000305">
    <property type="component" value="Unassembled WGS sequence"/>
</dbReference>
<dbReference type="PANTHER" id="PTHR16515:SF49">
    <property type="entry name" value="GASTRULA ZINC FINGER PROTEIN XLCGF49.1-LIKE-RELATED"/>
    <property type="match status" value="1"/>
</dbReference>
<organism evidence="9 10">
    <name type="scientific">Daphnia pulex</name>
    <name type="common">Water flea</name>
    <dbReference type="NCBI Taxonomy" id="6669"/>
    <lineage>
        <taxon>Eukaryota</taxon>
        <taxon>Metazoa</taxon>
        <taxon>Ecdysozoa</taxon>
        <taxon>Arthropoda</taxon>
        <taxon>Crustacea</taxon>
        <taxon>Branchiopoda</taxon>
        <taxon>Diplostraca</taxon>
        <taxon>Cladocera</taxon>
        <taxon>Anomopoda</taxon>
        <taxon>Daphniidae</taxon>
        <taxon>Daphnia</taxon>
    </lineage>
</organism>
<dbReference type="OMA" id="NMHIHIH"/>
<dbReference type="PhylomeDB" id="E9GDJ7"/>
<dbReference type="GO" id="GO:0008270">
    <property type="term" value="F:zinc ion binding"/>
    <property type="evidence" value="ECO:0007669"/>
    <property type="project" value="UniProtKB-KW"/>
</dbReference>
<dbReference type="eggNOG" id="KOG2461">
    <property type="taxonomic scope" value="Eukaryota"/>
</dbReference>
<evidence type="ECO:0000256" key="3">
    <source>
        <dbReference type="ARBA" id="ARBA00022737"/>
    </source>
</evidence>
<dbReference type="PANTHER" id="PTHR16515">
    <property type="entry name" value="PR DOMAIN ZINC FINGER PROTEIN"/>
    <property type="match status" value="1"/>
</dbReference>
<dbReference type="GO" id="GO:0005634">
    <property type="term" value="C:nucleus"/>
    <property type="evidence" value="ECO:0007669"/>
    <property type="project" value="UniProtKB-SubCell"/>
</dbReference>
<dbReference type="KEGG" id="dpx:DAPPUDRAFT_49172"/>
<proteinExistence type="predicted"/>
<evidence type="ECO:0000259" key="8">
    <source>
        <dbReference type="PROSITE" id="PS50157"/>
    </source>
</evidence>
<dbReference type="SUPFAM" id="SSF57667">
    <property type="entry name" value="beta-beta-alpha zinc fingers"/>
    <property type="match status" value="1"/>
</dbReference>
<dbReference type="InterPro" id="IPR036236">
    <property type="entry name" value="Znf_C2H2_sf"/>
</dbReference>
<dbReference type="OrthoDB" id="6077919at2759"/>
<keyword evidence="6" id="KW-0539">Nucleus</keyword>
<dbReference type="GO" id="GO:0010468">
    <property type="term" value="P:regulation of gene expression"/>
    <property type="evidence" value="ECO:0007669"/>
    <property type="project" value="UniProtKB-ARBA"/>
</dbReference>
<evidence type="ECO:0000256" key="2">
    <source>
        <dbReference type="ARBA" id="ARBA00022723"/>
    </source>
</evidence>
<protein>
    <recommendedName>
        <fullName evidence="8">C2H2-type domain-containing protein</fullName>
    </recommendedName>
</protein>
<feature type="domain" description="C2H2-type" evidence="8">
    <location>
        <begin position="11"/>
        <end position="38"/>
    </location>
</feature>
<evidence type="ECO:0000256" key="5">
    <source>
        <dbReference type="ARBA" id="ARBA00022833"/>
    </source>
</evidence>
<dbReference type="HOGENOM" id="CLU_002678_42_25_1"/>
<evidence type="ECO:0000256" key="7">
    <source>
        <dbReference type="PROSITE-ProRule" id="PRU00042"/>
    </source>
</evidence>
<name>E9GDJ7_DAPPU</name>
<evidence type="ECO:0000256" key="6">
    <source>
        <dbReference type="ARBA" id="ARBA00023242"/>
    </source>
</evidence>
<dbReference type="InterPro" id="IPR013087">
    <property type="entry name" value="Znf_C2H2_type"/>
</dbReference>
<keyword evidence="5" id="KW-0862">Zinc</keyword>
<dbReference type="Pfam" id="PF00096">
    <property type="entry name" value="zf-C2H2"/>
    <property type="match status" value="2"/>
</dbReference>
<evidence type="ECO:0000256" key="4">
    <source>
        <dbReference type="ARBA" id="ARBA00022771"/>
    </source>
</evidence>
<keyword evidence="3" id="KW-0677">Repeat</keyword>
<dbReference type="PROSITE" id="PS00028">
    <property type="entry name" value="ZINC_FINGER_C2H2_1"/>
    <property type="match status" value="2"/>
</dbReference>
<evidence type="ECO:0000313" key="10">
    <source>
        <dbReference type="Proteomes" id="UP000000305"/>
    </source>
</evidence>
<dbReference type="PROSITE" id="PS50157">
    <property type="entry name" value="ZINC_FINGER_C2H2_2"/>
    <property type="match status" value="2"/>
</dbReference>
<dbReference type="AlphaFoldDB" id="E9GDJ7"/>
<dbReference type="SMART" id="SM00355">
    <property type="entry name" value="ZnF_C2H2"/>
    <property type="match status" value="2"/>
</dbReference>